<feature type="transmembrane region" description="Helical" evidence="1">
    <location>
        <begin position="317"/>
        <end position="343"/>
    </location>
</feature>
<dbReference type="EMBL" id="JBHSHE010000030">
    <property type="protein sequence ID" value="MFC4715951.1"/>
    <property type="molecule type" value="Genomic_DNA"/>
</dbReference>
<feature type="transmembrane region" description="Helical" evidence="1">
    <location>
        <begin position="100"/>
        <end position="122"/>
    </location>
</feature>
<dbReference type="InterPro" id="IPR051599">
    <property type="entry name" value="Cell_Envelope_Assoc"/>
</dbReference>
<name>A0ABV9MJA9_9MICC</name>
<protein>
    <submittedName>
        <fullName evidence="3">YdcF family protein</fullName>
    </submittedName>
</protein>
<feature type="transmembrane region" description="Helical" evidence="1">
    <location>
        <begin position="6"/>
        <end position="25"/>
    </location>
</feature>
<proteinExistence type="predicted"/>
<keyword evidence="1" id="KW-0472">Membrane</keyword>
<accession>A0ABV9MJA9</accession>
<dbReference type="CDD" id="cd06259">
    <property type="entry name" value="YdcF-like"/>
    <property type="match status" value="1"/>
</dbReference>
<organism evidence="3 4">
    <name type="scientific">Glutamicibacter bergerei</name>
    <dbReference type="NCBI Taxonomy" id="256702"/>
    <lineage>
        <taxon>Bacteria</taxon>
        <taxon>Bacillati</taxon>
        <taxon>Actinomycetota</taxon>
        <taxon>Actinomycetes</taxon>
        <taxon>Micrococcales</taxon>
        <taxon>Micrococcaceae</taxon>
        <taxon>Glutamicibacter</taxon>
    </lineage>
</organism>
<evidence type="ECO:0000256" key="1">
    <source>
        <dbReference type="SAM" id="Phobius"/>
    </source>
</evidence>
<evidence type="ECO:0000259" key="2">
    <source>
        <dbReference type="Pfam" id="PF02698"/>
    </source>
</evidence>
<feature type="domain" description="DUF218" evidence="2">
    <location>
        <begin position="166"/>
        <end position="309"/>
    </location>
</feature>
<dbReference type="Proteomes" id="UP001595884">
    <property type="component" value="Unassembled WGS sequence"/>
</dbReference>
<feature type="transmembrane region" description="Helical" evidence="1">
    <location>
        <begin position="128"/>
        <end position="154"/>
    </location>
</feature>
<gene>
    <name evidence="3" type="ORF">ACFO7V_07320</name>
</gene>
<dbReference type="InterPro" id="IPR003848">
    <property type="entry name" value="DUF218"/>
</dbReference>
<dbReference type="PANTHER" id="PTHR30336:SF4">
    <property type="entry name" value="ENVELOPE BIOGENESIS FACTOR ELYC"/>
    <property type="match status" value="1"/>
</dbReference>
<dbReference type="PANTHER" id="PTHR30336">
    <property type="entry name" value="INNER MEMBRANE PROTEIN, PROBABLE PERMEASE"/>
    <property type="match status" value="1"/>
</dbReference>
<evidence type="ECO:0000313" key="4">
    <source>
        <dbReference type="Proteomes" id="UP001595884"/>
    </source>
</evidence>
<feature type="transmembrane region" description="Helical" evidence="1">
    <location>
        <begin position="62"/>
        <end position="88"/>
    </location>
</feature>
<keyword evidence="4" id="KW-1185">Reference proteome</keyword>
<dbReference type="Pfam" id="PF02698">
    <property type="entry name" value="DUF218"/>
    <property type="match status" value="1"/>
</dbReference>
<keyword evidence="1" id="KW-1133">Transmembrane helix</keyword>
<dbReference type="RefSeq" id="WP_346060021.1">
    <property type="nucleotide sequence ID" value="NZ_BAAAVQ010000070.1"/>
</dbReference>
<dbReference type="InterPro" id="IPR014729">
    <property type="entry name" value="Rossmann-like_a/b/a_fold"/>
</dbReference>
<sequence>MNSLYSGWLPGLVLVGFWLFFVHSYRKDPRRLGNAVLLFPLVLLSIAFLADLVTDLVPGLGLVFVLVFALAPLIYLIFAGALIYNGVVMWRREGSRVSNLLSFASGVAVLVLPVVAILLVALNTWWSYTVAFVLFMSSAFTASLFAMLLLYAWVHGKFPSMGQPAAVVVLGARTIDGKVTPLLRGRLDRGLQLYRAATEPKPLIVPTGGQGTDELEPEGVSMSRYLSEQGIAEEQLLIEDRAKDTIENLKFSDTLVRTHRPDGQLWVVTSDYHALRAGLAARSLGLDARAFGGKTAAYYRPSAFLREFFAIMRDHRVLVALLALPFAAVIVAGLMVLTNAALWV</sequence>
<reference evidence="4" key="1">
    <citation type="journal article" date="2019" name="Int. J. Syst. Evol. Microbiol.">
        <title>The Global Catalogue of Microorganisms (GCM) 10K type strain sequencing project: providing services to taxonomists for standard genome sequencing and annotation.</title>
        <authorList>
            <consortium name="The Broad Institute Genomics Platform"/>
            <consortium name="The Broad Institute Genome Sequencing Center for Infectious Disease"/>
            <person name="Wu L."/>
            <person name="Ma J."/>
        </authorList>
    </citation>
    <scope>NUCLEOTIDE SEQUENCE [LARGE SCALE GENOMIC DNA]</scope>
    <source>
        <strain evidence="4">CGMCC 1.12849</strain>
    </source>
</reference>
<feature type="transmembrane region" description="Helical" evidence="1">
    <location>
        <begin position="32"/>
        <end position="50"/>
    </location>
</feature>
<comment type="caution">
    <text evidence="3">The sequence shown here is derived from an EMBL/GenBank/DDBJ whole genome shotgun (WGS) entry which is preliminary data.</text>
</comment>
<evidence type="ECO:0000313" key="3">
    <source>
        <dbReference type="EMBL" id="MFC4715951.1"/>
    </source>
</evidence>
<keyword evidence="1" id="KW-0812">Transmembrane</keyword>
<dbReference type="Gene3D" id="3.40.50.620">
    <property type="entry name" value="HUPs"/>
    <property type="match status" value="1"/>
</dbReference>